<keyword evidence="4" id="KW-1185">Reference proteome</keyword>
<evidence type="ECO:0000256" key="1">
    <source>
        <dbReference type="ARBA" id="ARBA00022679"/>
    </source>
</evidence>
<dbReference type="EMBL" id="CP043420">
    <property type="protein sequence ID" value="QEL10750.1"/>
    <property type="molecule type" value="Genomic_DNA"/>
</dbReference>
<keyword evidence="1 3" id="KW-0808">Transferase</keyword>
<name>A0A1S1NYY5_9GAMM</name>
<dbReference type="RefSeq" id="WP_070976735.1">
    <property type="nucleotide sequence ID" value="NZ_CP043420.1"/>
</dbReference>
<evidence type="ECO:0000313" key="4">
    <source>
        <dbReference type="Proteomes" id="UP000322553"/>
    </source>
</evidence>
<dbReference type="PROSITE" id="PS51186">
    <property type="entry name" value="GNAT"/>
    <property type="match status" value="1"/>
</dbReference>
<dbReference type="PANTHER" id="PTHR43877">
    <property type="entry name" value="AMINOALKYLPHOSPHONATE N-ACETYLTRANSFERASE-RELATED-RELATED"/>
    <property type="match status" value="1"/>
</dbReference>
<reference evidence="3 4" key="1">
    <citation type="submission" date="2019-08" db="EMBL/GenBank/DDBJ databases">
        <title>Complete genome sequence of Kushneria sp. YCWA18, a halophilic phosphate-solubilizing bacterium isolated from Daqiao saltern in China.</title>
        <authorList>
            <person name="Du G.-X."/>
            <person name="Qu L.-Y."/>
        </authorList>
    </citation>
    <scope>NUCLEOTIDE SEQUENCE [LARGE SCALE GENOMIC DNA]</scope>
    <source>
        <strain evidence="3 4">YCWA18</strain>
    </source>
</reference>
<dbReference type="STRING" id="657387.BH688_02430"/>
<dbReference type="Gene3D" id="3.40.630.30">
    <property type="match status" value="1"/>
</dbReference>
<gene>
    <name evidence="3" type="ORF">FY550_06195</name>
</gene>
<dbReference type="InterPro" id="IPR050832">
    <property type="entry name" value="Bact_Acetyltransf"/>
</dbReference>
<dbReference type="GO" id="GO:0016747">
    <property type="term" value="F:acyltransferase activity, transferring groups other than amino-acyl groups"/>
    <property type="evidence" value="ECO:0007669"/>
    <property type="project" value="InterPro"/>
</dbReference>
<evidence type="ECO:0000313" key="3">
    <source>
        <dbReference type="EMBL" id="QEL10750.1"/>
    </source>
</evidence>
<sequence>MTLLLRSAEAGDLKALWCLERACFEHDGFSRRQLAHLLRRANARTLVLLDPAGTPCGYGTLLFRRNSRIVRLYSFCIHPAQRGGGHGRRMLTALEELAKEAGGEQLQLEVRADNRAAIALYRRMGYRALGWLDSYYEDGCGGWKMSRRLQTPEGVESVEPTSASI</sequence>
<dbReference type="AlphaFoldDB" id="A0A1S1NYY5"/>
<dbReference type="Pfam" id="PF00583">
    <property type="entry name" value="Acetyltransf_1"/>
    <property type="match status" value="1"/>
</dbReference>
<evidence type="ECO:0000256" key="2">
    <source>
        <dbReference type="ARBA" id="ARBA00023315"/>
    </source>
</evidence>
<dbReference type="OrthoDB" id="27442at2"/>
<dbReference type="SUPFAM" id="SSF55729">
    <property type="entry name" value="Acyl-CoA N-acyltransferases (Nat)"/>
    <property type="match status" value="1"/>
</dbReference>
<dbReference type="PANTHER" id="PTHR43877:SF2">
    <property type="entry name" value="AMINOALKYLPHOSPHONATE N-ACETYLTRANSFERASE-RELATED"/>
    <property type="match status" value="1"/>
</dbReference>
<protein>
    <submittedName>
        <fullName evidence="3">GNAT family N-acetyltransferase</fullName>
    </submittedName>
</protein>
<dbReference type="CDD" id="cd04301">
    <property type="entry name" value="NAT_SF"/>
    <property type="match status" value="1"/>
</dbReference>
<dbReference type="KEGG" id="kuy:FY550_06195"/>
<accession>A0A1S1NYY5</accession>
<organism evidence="3 4">
    <name type="scientific">Kushneria phosphatilytica</name>
    <dbReference type="NCBI Taxonomy" id="657387"/>
    <lineage>
        <taxon>Bacteria</taxon>
        <taxon>Pseudomonadati</taxon>
        <taxon>Pseudomonadota</taxon>
        <taxon>Gammaproteobacteria</taxon>
        <taxon>Oceanospirillales</taxon>
        <taxon>Halomonadaceae</taxon>
        <taxon>Kushneria</taxon>
    </lineage>
</organism>
<dbReference type="InterPro" id="IPR000182">
    <property type="entry name" value="GNAT_dom"/>
</dbReference>
<dbReference type="InterPro" id="IPR016181">
    <property type="entry name" value="Acyl_CoA_acyltransferase"/>
</dbReference>
<proteinExistence type="predicted"/>
<keyword evidence="2" id="KW-0012">Acyltransferase</keyword>
<dbReference type="Proteomes" id="UP000322553">
    <property type="component" value="Chromosome"/>
</dbReference>